<protein>
    <submittedName>
        <fullName evidence="1">Presequence translocated-associated motor subunit pam17, mitochondrial-like</fullName>
    </submittedName>
</protein>
<gene>
    <name evidence="1" type="ORF">PACLA_8A020125</name>
</gene>
<evidence type="ECO:0000313" key="1">
    <source>
        <dbReference type="EMBL" id="CAB3996287.1"/>
    </source>
</evidence>
<proteinExistence type="predicted"/>
<name>A0A7D9I3K0_PARCT</name>
<accession>A0A7D9I3K0</accession>
<dbReference type="Proteomes" id="UP001152795">
    <property type="component" value="Unassembled WGS sequence"/>
</dbReference>
<organism evidence="1 2">
    <name type="scientific">Paramuricea clavata</name>
    <name type="common">Red gorgonian</name>
    <name type="synonym">Violescent sea-whip</name>
    <dbReference type="NCBI Taxonomy" id="317549"/>
    <lineage>
        <taxon>Eukaryota</taxon>
        <taxon>Metazoa</taxon>
        <taxon>Cnidaria</taxon>
        <taxon>Anthozoa</taxon>
        <taxon>Octocorallia</taxon>
        <taxon>Malacalcyonacea</taxon>
        <taxon>Plexauridae</taxon>
        <taxon>Paramuricea</taxon>
    </lineage>
</organism>
<dbReference type="AlphaFoldDB" id="A0A7D9I3K0"/>
<evidence type="ECO:0000313" key="2">
    <source>
        <dbReference type="Proteomes" id="UP001152795"/>
    </source>
</evidence>
<keyword evidence="2" id="KW-1185">Reference proteome</keyword>
<dbReference type="EMBL" id="CACRXK020002838">
    <property type="protein sequence ID" value="CAB3996287.1"/>
    <property type="molecule type" value="Genomic_DNA"/>
</dbReference>
<comment type="caution">
    <text evidence="1">The sequence shown here is derived from an EMBL/GenBank/DDBJ whole genome shotgun (WGS) entry which is preliminary data.</text>
</comment>
<sequence>MAFCSMCVGWRLASRTISSTTFNLNKRFLSTTFRLLNDDNPKSSKQFSLSFEEYQKLRRKVRTQKRISGIPFAAVGMTASSMVSVMLNPHLFDATDPEQIQPIL</sequence>
<reference evidence="1" key="1">
    <citation type="submission" date="2020-04" db="EMBL/GenBank/DDBJ databases">
        <authorList>
            <person name="Alioto T."/>
            <person name="Alioto T."/>
            <person name="Gomez Garrido J."/>
        </authorList>
    </citation>
    <scope>NUCLEOTIDE SEQUENCE</scope>
    <source>
        <strain evidence="1">A484AB</strain>
    </source>
</reference>